<dbReference type="EMBL" id="JAGDFL010000075">
    <property type="protein sequence ID" value="KAG7398674.1"/>
    <property type="molecule type" value="Genomic_DNA"/>
</dbReference>
<protein>
    <recommendedName>
        <fullName evidence="4">Bzip transcription factor</fullName>
    </recommendedName>
</protein>
<dbReference type="Proteomes" id="UP000693981">
    <property type="component" value="Unassembled WGS sequence"/>
</dbReference>
<dbReference type="AlphaFoldDB" id="A0A8T1X0G9"/>
<feature type="region of interest" description="Disordered" evidence="1">
    <location>
        <begin position="30"/>
        <end position="53"/>
    </location>
</feature>
<comment type="caution">
    <text evidence="2">The sequence shown here is derived from an EMBL/GenBank/DDBJ whole genome shotgun (WGS) entry which is preliminary data.</text>
</comment>
<accession>A0A8T1X0G9</accession>
<dbReference type="CDD" id="cd14686">
    <property type="entry name" value="bZIP"/>
    <property type="match status" value="1"/>
</dbReference>
<feature type="region of interest" description="Disordered" evidence="1">
    <location>
        <begin position="103"/>
        <end position="126"/>
    </location>
</feature>
<name>A0A8T1X0G9_9STRA</name>
<proteinExistence type="predicted"/>
<organism evidence="2 3">
    <name type="scientific">Phytophthora boehmeriae</name>
    <dbReference type="NCBI Taxonomy" id="109152"/>
    <lineage>
        <taxon>Eukaryota</taxon>
        <taxon>Sar</taxon>
        <taxon>Stramenopiles</taxon>
        <taxon>Oomycota</taxon>
        <taxon>Peronosporomycetes</taxon>
        <taxon>Peronosporales</taxon>
        <taxon>Peronosporaceae</taxon>
        <taxon>Phytophthora</taxon>
    </lineage>
</organism>
<sequence>MASSCLQPPNSHELTDSVIRDVRERSTPLLRSFLGSTDGGHSERGSNLSKNVGTSASVGYLESRGAVVVSRKEKSQLVKSFVERVRPTYRSFASDAVKVHKKRRYATEPGAEPETPEGFAPRTTKTRRERCRINQARYREKQRKYAQDLDEFIEQLREDIYNLELKRQSIIRCTPTNKTVWNIAAEYFRLFRHGYKAPVMETLPPKETNDAPITSRSHPQLDFLQSTMATDVVDGALNGPEELLKHWRLLSVYHKDVNMQLKRLEGGPDDSLVAIATISLTITENTVRGIYPHLCTKEGGWSLLAKMLLGRSVDLQGSVRFVWDSDSGRVAYLDTKFDLLLPMLRLLGSFENVARVFDGALITPECKLVVRID</sequence>
<evidence type="ECO:0000313" key="3">
    <source>
        <dbReference type="Proteomes" id="UP000693981"/>
    </source>
</evidence>
<evidence type="ECO:0000313" key="2">
    <source>
        <dbReference type="EMBL" id="KAG7398674.1"/>
    </source>
</evidence>
<evidence type="ECO:0000256" key="1">
    <source>
        <dbReference type="SAM" id="MobiDB-lite"/>
    </source>
</evidence>
<dbReference type="OrthoDB" id="108791at2759"/>
<reference evidence="2" key="1">
    <citation type="submission" date="2021-02" db="EMBL/GenBank/DDBJ databases">
        <authorList>
            <person name="Palmer J.M."/>
        </authorList>
    </citation>
    <scope>NUCLEOTIDE SEQUENCE</scope>
    <source>
        <strain evidence="2">SCRP23</strain>
    </source>
</reference>
<evidence type="ECO:0008006" key="4">
    <source>
        <dbReference type="Google" id="ProtNLM"/>
    </source>
</evidence>
<keyword evidence="3" id="KW-1185">Reference proteome</keyword>
<feature type="compositionally biased region" description="Low complexity" evidence="1">
    <location>
        <begin position="107"/>
        <end position="121"/>
    </location>
</feature>
<gene>
    <name evidence="2" type="ORF">PHYBOEH_010723</name>
</gene>